<sequence>MIATGLSLGRGPGAAAPVLLWFVLLAVVYSPVIFPRSISAQEARIRSVADGRPVVFWRPGCKYCVRLRVALGRSADQVHWVNIWRDPAGAAAVRAVNGGDETVPTVVLEGRPYVNPDPAWLRDRLSTTVRSGTTTQDPGDSR</sequence>
<reference evidence="3" key="2">
    <citation type="submission" date="2020-09" db="EMBL/GenBank/DDBJ databases">
        <authorList>
            <person name="Sun Q."/>
            <person name="Ohkuma M."/>
        </authorList>
    </citation>
    <scope>NUCLEOTIDE SEQUENCE</scope>
    <source>
        <strain evidence="3">JCM 4490</strain>
    </source>
</reference>
<keyword evidence="4" id="KW-1185">Reference proteome</keyword>
<evidence type="ECO:0000313" key="3">
    <source>
        <dbReference type="EMBL" id="GGW59095.1"/>
    </source>
</evidence>
<protein>
    <submittedName>
        <fullName evidence="3">Membrane protein</fullName>
    </submittedName>
</protein>
<dbReference type="Gene3D" id="3.40.30.10">
    <property type="entry name" value="Glutaredoxin"/>
    <property type="match status" value="1"/>
</dbReference>
<dbReference type="AlphaFoldDB" id="A0A918J8A1"/>
<evidence type="ECO:0000256" key="1">
    <source>
        <dbReference type="SAM" id="Phobius"/>
    </source>
</evidence>
<keyword evidence="1" id="KW-0812">Transmembrane</keyword>
<keyword evidence="1" id="KW-1133">Transmembrane helix</keyword>
<accession>A0A918J8A1</accession>
<organism evidence="3 4">
    <name type="scientific">Streptomyces lucensis JCM 4490</name>
    <dbReference type="NCBI Taxonomy" id="1306176"/>
    <lineage>
        <taxon>Bacteria</taxon>
        <taxon>Bacillati</taxon>
        <taxon>Actinomycetota</taxon>
        <taxon>Actinomycetes</taxon>
        <taxon>Kitasatosporales</taxon>
        <taxon>Streptomycetaceae</taxon>
        <taxon>Streptomyces</taxon>
    </lineage>
</organism>
<comment type="caution">
    <text evidence="3">The sequence shown here is derived from an EMBL/GenBank/DDBJ whole genome shotgun (WGS) entry which is preliminary data.</text>
</comment>
<dbReference type="Proteomes" id="UP000620224">
    <property type="component" value="Unassembled WGS sequence"/>
</dbReference>
<dbReference type="InterPro" id="IPR002109">
    <property type="entry name" value="Glutaredoxin"/>
</dbReference>
<dbReference type="SUPFAM" id="SSF52833">
    <property type="entry name" value="Thioredoxin-like"/>
    <property type="match status" value="1"/>
</dbReference>
<dbReference type="PROSITE" id="PS51354">
    <property type="entry name" value="GLUTAREDOXIN_2"/>
    <property type="match status" value="1"/>
</dbReference>
<name>A0A918J8A1_9ACTN</name>
<feature type="transmembrane region" description="Helical" evidence="1">
    <location>
        <begin position="14"/>
        <end position="34"/>
    </location>
</feature>
<gene>
    <name evidence="3" type="ORF">GCM10010503_40340</name>
</gene>
<feature type="domain" description="Glutaredoxin" evidence="2">
    <location>
        <begin position="54"/>
        <end position="111"/>
    </location>
</feature>
<evidence type="ECO:0000259" key="2">
    <source>
        <dbReference type="Pfam" id="PF00462"/>
    </source>
</evidence>
<keyword evidence="1" id="KW-0472">Membrane</keyword>
<dbReference type="Pfam" id="PF00462">
    <property type="entry name" value="Glutaredoxin"/>
    <property type="match status" value="1"/>
</dbReference>
<reference evidence="3" key="1">
    <citation type="journal article" date="2014" name="Int. J. Syst. Evol. Microbiol.">
        <title>Complete genome sequence of Corynebacterium casei LMG S-19264T (=DSM 44701T), isolated from a smear-ripened cheese.</title>
        <authorList>
            <consortium name="US DOE Joint Genome Institute (JGI-PGF)"/>
            <person name="Walter F."/>
            <person name="Albersmeier A."/>
            <person name="Kalinowski J."/>
            <person name="Ruckert C."/>
        </authorList>
    </citation>
    <scope>NUCLEOTIDE SEQUENCE</scope>
    <source>
        <strain evidence="3">JCM 4490</strain>
    </source>
</reference>
<dbReference type="EMBL" id="BMUE01000008">
    <property type="protein sequence ID" value="GGW59095.1"/>
    <property type="molecule type" value="Genomic_DNA"/>
</dbReference>
<evidence type="ECO:0000313" key="4">
    <source>
        <dbReference type="Proteomes" id="UP000620224"/>
    </source>
</evidence>
<dbReference type="InterPro" id="IPR036249">
    <property type="entry name" value="Thioredoxin-like_sf"/>
</dbReference>
<proteinExistence type="predicted"/>